<protein>
    <recommendedName>
        <fullName evidence="5">Exonuclease domain-containing protein</fullName>
    </recommendedName>
</protein>
<dbReference type="InterPro" id="IPR012337">
    <property type="entry name" value="RNaseH-like_sf"/>
</dbReference>
<comment type="caution">
    <text evidence="6">The sequence shown here is derived from an EMBL/GenBank/DDBJ whole genome shotgun (WGS) entry which is preliminary data.</text>
</comment>
<dbReference type="GO" id="GO:0006364">
    <property type="term" value="P:rRNA processing"/>
    <property type="evidence" value="ECO:0007669"/>
    <property type="project" value="UniProtKB-KW"/>
</dbReference>
<keyword evidence="1" id="KW-0698">rRNA processing</keyword>
<evidence type="ECO:0000256" key="2">
    <source>
        <dbReference type="ARBA" id="ARBA00022722"/>
    </source>
</evidence>
<organism evidence="6 7">
    <name type="scientific">Symbiochloris irregularis</name>
    <dbReference type="NCBI Taxonomy" id="706552"/>
    <lineage>
        <taxon>Eukaryota</taxon>
        <taxon>Viridiplantae</taxon>
        <taxon>Chlorophyta</taxon>
        <taxon>core chlorophytes</taxon>
        <taxon>Trebouxiophyceae</taxon>
        <taxon>Trebouxiales</taxon>
        <taxon>Trebouxiaceae</taxon>
        <taxon>Symbiochloris</taxon>
    </lineage>
</organism>
<keyword evidence="3" id="KW-0378">Hydrolase</keyword>
<dbReference type="GO" id="GO:0003676">
    <property type="term" value="F:nucleic acid binding"/>
    <property type="evidence" value="ECO:0007669"/>
    <property type="project" value="InterPro"/>
</dbReference>
<dbReference type="Proteomes" id="UP001465755">
    <property type="component" value="Unassembled WGS sequence"/>
</dbReference>
<evidence type="ECO:0000256" key="4">
    <source>
        <dbReference type="ARBA" id="ARBA00025599"/>
    </source>
</evidence>
<name>A0AAW1Q3E4_9CHLO</name>
<dbReference type="SUPFAM" id="SSF53098">
    <property type="entry name" value="Ribonuclease H-like"/>
    <property type="match status" value="1"/>
</dbReference>
<dbReference type="InterPro" id="IPR047021">
    <property type="entry name" value="REXO1/3/4-like"/>
</dbReference>
<dbReference type="GO" id="GO:0004527">
    <property type="term" value="F:exonuclease activity"/>
    <property type="evidence" value="ECO:0007669"/>
    <property type="project" value="InterPro"/>
</dbReference>
<dbReference type="GO" id="GO:0005634">
    <property type="term" value="C:nucleus"/>
    <property type="evidence" value="ECO:0007669"/>
    <property type="project" value="TreeGrafter"/>
</dbReference>
<dbReference type="AlphaFoldDB" id="A0AAW1Q3E4"/>
<proteinExistence type="predicted"/>
<comment type="function">
    <text evidence="4">Exoribonuclease involved in ribosome biosynthesis. Involved in the processing of ITS1, the internal transcribed spacer localized between the 18S and 5.8S rRNAs.</text>
</comment>
<evidence type="ECO:0000313" key="6">
    <source>
        <dbReference type="EMBL" id="KAK9815033.1"/>
    </source>
</evidence>
<dbReference type="Pfam" id="PF00929">
    <property type="entry name" value="RNase_T"/>
    <property type="match status" value="1"/>
</dbReference>
<evidence type="ECO:0000259" key="5">
    <source>
        <dbReference type="SMART" id="SM00479"/>
    </source>
</evidence>
<dbReference type="Gene3D" id="3.30.420.10">
    <property type="entry name" value="Ribonuclease H-like superfamily/Ribonuclease H"/>
    <property type="match status" value="1"/>
</dbReference>
<dbReference type="InterPro" id="IPR036397">
    <property type="entry name" value="RNaseH_sf"/>
</dbReference>
<accession>A0AAW1Q3E4</accession>
<dbReference type="PANTHER" id="PTHR12801:SF45">
    <property type="entry name" value="RNA EXONUCLEASE 4"/>
    <property type="match status" value="1"/>
</dbReference>
<gene>
    <name evidence="6" type="ORF">WJX73_005497</name>
</gene>
<dbReference type="InterPro" id="IPR013520">
    <property type="entry name" value="Ribonucl_H"/>
</dbReference>
<feature type="domain" description="Exonuclease" evidence="5">
    <location>
        <begin position="1"/>
        <end position="159"/>
    </location>
</feature>
<dbReference type="SMART" id="SM00479">
    <property type="entry name" value="EXOIII"/>
    <property type="match status" value="1"/>
</dbReference>
<keyword evidence="7" id="KW-1185">Reference proteome</keyword>
<keyword evidence="2" id="KW-0540">Nuclease</keyword>
<sequence>MVVVGYKPYRRKVVARVCVVDDKGRVVMDRYVRPDEPVTMYKTGWSGICAHHLEDAPGFAEVQAEVIALLNGHILVGHCLHFDLKVLQLHHDPDLVRDTGCYPPLMLTQAPTWRALPRSLRSLASEYLGLTIQTGAHSPVDDARAAMSLYQLHQKEWESCLSSGTMHLLEAPLKV</sequence>
<dbReference type="EMBL" id="JALJOQ010000001">
    <property type="protein sequence ID" value="KAK9815033.1"/>
    <property type="molecule type" value="Genomic_DNA"/>
</dbReference>
<evidence type="ECO:0000256" key="1">
    <source>
        <dbReference type="ARBA" id="ARBA00022552"/>
    </source>
</evidence>
<evidence type="ECO:0000256" key="3">
    <source>
        <dbReference type="ARBA" id="ARBA00022801"/>
    </source>
</evidence>
<reference evidence="6 7" key="1">
    <citation type="journal article" date="2024" name="Nat. Commun.">
        <title>Phylogenomics reveals the evolutionary origins of lichenization in chlorophyte algae.</title>
        <authorList>
            <person name="Puginier C."/>
            <person name="Libourel C."/>
            <person name="Otte J."/>
            <person name="Skaloud P."/>
            <person name="Haon M."/>
            <person name="Grisel S."/>
            <person name="Petersen M."/>
            <person name="Berrin J.G."/>
            <person name="Delaux P.M."/>
            <person name="Dal Grande F."/>
            <person name="Keller J."/>
        </authorList>
    </citation>
    <scope>NUCLEOTIDE SEQUENCE [LARGE SCALE GENOMIC DNA]</scope>
    <source>
        <strain evidence="6 7">SAG 2036</strain>
    </source>
</reference>
<dbReference type="PANTHER" id="PTHR12801">
    <property type="entry name" value="RNA EXONUCLEASE REXO1 / RECO3 FAMILY MEMBER-RELATED"/>
    <property type="match status" value="1"/>
</dbReference>
<evidence type="ECO:0000313" key="7">
    <source>
        <dbReference type="Proteomes" id="UP001465755"/>
    </source>
</evidence>